<organism evidence="3 4">
    <name type="scientific">Neoaquamicrobium microcysteis</name>
    <dbReference type="NCBI Taxonomy" id="2682781"/>
    <lineage>
        <taxon>Bacteria</taxon>
        <taxon>Pseudomonadati</taxon>
        <taxon>Pseudomonadota</taxon>
        <taxon>Alphaproteobacteria</taxon>
        <taxon>Hyphomicrobiales</taxon>
        <taxon>Phyllobacteriaceae</taxon>
        <taxon>Neoaquamicrobium</taxon>
    </lineage>
</organism>
<dbReference type="OrthoDB" id="9787654at2"/>
<evidence type="ECO:0000259" key="2">
    <source>
        <dbReference type="Pfam" id="PF04909"/>
    </source>
</evidence>
<name>A0A5D4H6Y0_9HYPH</name>
<dbReference type="SUPFAM" id="SSF51556">
    <property type="entry name" value="Metallo-dependent hydrolases"/>
    <property type="match status" value="1"/>
</dbReference>
<sequence>MKIIDAHMHFWDLEQNYLPWLCDPRPLENFRYGDYSALRRNYMPEDYRKDAEGFDVVGGVFVETEWDPSDPLGEISWVKGVAMRHGLPSVAVGQAFLDRVDAPGILAAYGADPFVKGIRHKPRAAPRPDAVEAGARGSMGDPVWRQGYRHLGRNGLSFDLQTPWWHLGEARALADDFGDTVIILNHTGLPADRSPEGISAWRSALRLLAGAPNVRIKISGIGIPGQDWLVEANREVVLTAIEIFGTGRAMFASNFPVDSLVARYRDIFNGFDVITSDLTGDERDDLFWRTASRTYGVAV</sequence>
<gene>
    <name evidence="3" type="ORF">FY036_00800</name>
</gene>
<keyword evidence="3" id="KW-0378">Hydrolase</keyword>
<dbReference type="Gene3D" id="3.20.20.140">
    <property type="entry name" value="Metal-dependent hydrolases"/>
    <property type="match status" value="1"/>
</dbReference>
<dbReference type="InterPro" id="IPR052350">
    <property type="entry name" value="Metallo-dep_Lactonases"/>
</dbReference>
<keyword evidence="4" id="KW-1185">Reference proteome</keyword>
<dbReference type="Pfam" id="PF04909">
    <property type="entry name" value="Amidohydro_2"/>
    <property type="match status" value="1"/>
</dbReference>
<reference evidence="3 4" key="2">
    <citation type="submission" date="2019-09" db="EMBL/GenBank/DDBJ databases">
        <title>Mesorhizobium sp. MaA-C15 isolated from Microcystis aeruginosa.</title>
        <authorList>
            <person name="Jeong S.E."/>
            <person name="Jin H.M."/>
            <person name="Jeon C.O."/>
        </authorList>
    </citation>
    <scope>NUCLEOTIDE SEQUENCE [LARGE SCALE GENOMIC DNA]</scope>
    <source>
        <strain evidence="3 4">MaA-C15</strain>
    </source>
</reference>
<dbReference type="InterPro" id="IPR032466">
    <property type="entry name" value="Metal_Hydrolase"/>
</dbReference>
<dbReference type="RefSeq" id="WP_148912824.1">
    <property type="nucleotide sequence ID" value="NZ_VSZS01000045.1"/>
</dbReference>
<reference evidence="3 4" key="1">
    <citation type="submission" date="2019-08" db="EMBL/GenBank/DDBJ databases">
        <authorList>
            <person name="Seo Y.L."/>
        </authorList>
    </citation>
    <scope>NUCLEOTIDE SEQUENCE [LARGE SCALE GENOMIC DNA]</scope>
    <source>
        <strain evidence="3 4">MaA-C15</strain>
    </source>
</reference>
<feature type="domain" description="Amidohydrolase-related" evidence="2">
    <location>
        <begin position="4"/>
        <end position="296"/>
    </location>
</feature>
<evidence type="ECO:0000256" key="1">
    <source>
        <dbReference type="ARBA" id="ARBA00038310"/>
    </source>
</evidence>
<dbReference type="EMBL" id="VSZS01000045">
    <property type="protein sequence ID" value="TYR36448.1"/>
    <property type="molecule type" value="Genomic_DNA"/>
</dbReference>
<accession>A0A5D4H6Y0</accession>
<protein>
    <submittedName>
        <fullName evidence="3">Amidohydrolase family protein</fullName>
    </submittedName>
</protein>
<dbReference type="PANTHER" id="PTHR43569">
    <property type="entry name" value="AMIDOHYDROLASE"/>
    <property type="match status" value="1"/>
</dbReference>
<evidence type="ECO:0000313" key="3">
    <source>
        <dbReference type="EMBL" id="TYR36448.1"/>
    </source>
</evidence>
<dbReference type="PANTHER" id="PTHR43569:SF1">
    <property type="entry name" value="BLL3371 PROTEIN"/>
    <property type="match status" value="1"/>
</dbReference>
<dbReference type="AlphaFoldDB" id="A0A5D4H6Y0"/>
<evidence type="ECO:0000313" key="4">
    <source>
        <dbReference type="Proteomes" id="UP000323258"/>
    </source>
</evidence>
<comment type="caution">
    <text evidence="3">The sequence shown here is derived from an EMBL/GenBank/DDBJ whole genome shotgun (WGS) entry which is preliminary data.</text>
</comment>
<comment type="similarity">
    <text evidence="1">Belongs to the metallo-dependent hydrolases superfamily.</text>
</comment>
<dbReference type="GO" id="GO:0016787">
    <property type="term" value="F:hydrolase activity"/>
    <property type="evidence" value="ECO:0007669"/>
    <property type="project" value="UniProtKB-KW"/>
</dbReference>
<dbReference type="InterPro" id="IPR006680">
    <property type="entry name" value="Amidohydro-rel"/>
</dbReference>
<dbReference type="Proteomes" id="UP000323258">
    <property type="component" value="Unassembled WGS sequence"/>
</dbReference>
<proteinExistence type="inferred from homology"/>